<dbReference type="Gene3D" id="2.70.98.10">
    <property type="match status" value="1"/>
</dbReference>
<evidence type="ECO:0000256" key="4">
    <source>
        <dbReference type="SAM" id="MobiDB-lite"/>
    </source>
</evidence>
<reference evidence="8" key="2">
    <citation type="submission" date="2023-08" db="EMBL/GenBank/DDBJ databases">
        <title>Identification and characterization of horizontal gene transfer across gut microbiota members of farm animals based on homology search.</title>
        <authorList>
            <person name="Schwarzerova J."/>
            <person name="Nykrynova M."/>
            <person name="Jureckova K."/>
            <person name="Cejkova D."/>
            <person name="Rychlik I."/>
        </authorList>
    </citation>
    <scope>NUCLEOTIDE SEQUENCE</scope>
    <source>
        <strain evidence="8">ET15</strain>
        <strain evidence="7">ET37</strain>
    </source>
</reference>
<dbReference type="EC" id="3.2.1.-" evidence="8"/>
<evidence type="ECO:0000313" key="8">
    <source>
        <dbReference type="EMBL" id="MDN0024935.1"/>
    </source>
</evidence>
<comment type="subunit">
    <text evidence="2">Monomer.</text>
</comment>
<dbReference type="Gene3D" id="3.30.2080.10">
    <property type="entry name" value="GH92 mannosidase domain"/>
    <property type="match status" value="1"/>
</dbReference>
<protein>
    <submittedName>
        <fullName evidence="8">GH92 family glycosyl hydrolase</fullName>
        <ecNumber evidence="8">3.2.1.-</ecNumber>
    </submittedName>
</protein>
<evidence type="ECO:0000259" key="5">
    <source>
        <dbReference type="Pfam" id="PF07971"/>
    </source>
</evidence>
<dbReference type="InterPro" id="IPR005887">
    <property type="entry name" value="GH92_a_mannosidase_put"/>
</dbReference>
<name>A0AAW7JSQ4_9BACT</name>
<sequence length="803" mass="89396">MFGSFSLSVSAFRLPFITPYHYGCTRNAPRESRRRNARLLHKSGSGHGMLSVAGPFSLTALLCGLLTLLPSATVCGANENGNAQYVDPFIGTEGGGNVFPGVCVPFGMVKLGPDCGNMEWNAGWAPDGNIHGFSHTHVSGTGGGCKYGNILMLPMTGVIDLSDYSSPRENEQASVGEYSVELTRYGTSARLTAVDRAALHEYTFPAATDSRILFDMGSCLALKMCETQKVIGSEVRILSPTELEGYTRVRGGWNEGEAYTVYFHAETDTPAESFGTWKDGKTEPGKESQFDSGQKTGAYMTFNTTEGQKIRVRVGISYISCGRARANMRQVDTWDLDKVKAEATAKWNRVLDKVELDGDKNDKVKFYTALYHCYLQPTDKTGENPKWTSAEPNYDDFYAIWDTFRATHPLFTILTPSRQAYMLRALIDIWRNDGYMPDARSGNDNGRVQGGSNCDILFADAIVKGVEGVDYEAGLQAMLKNAEVPPGGDERKEGRGGLDDYNTLGYVSAATERCLTRTLEYSNCDFTIATVANRLGKNDIADRYYRKASNWQNTWNDDIECLGHKGFAWPRERDGSFLAEDKYTVLTGGGWENPTYETFSFELSMYVPHDMKSLIARCGGQERFTQRLDTFFTHNNGDQRWLIGMYQIANEPGFLAPALYNYVNRQDKTARLVRYILANRYKATRDGIPGNDDSGSMSAWYVFHSLGFYPNAGQDVYLISSPVFRKATLHLENGRTLRITARNNSDRNIYVQSVRLNEKPLGNNWFRHSDIKDGGTLEFVMGPEPSGWSRNGVLPPSMSDTTK</sequence>
<feature type="compositionally biased region" description="Basic and acidic residues" evidence="4">
    <location>
        <begin position="278"/>
        <end position="289"/>
    </location>
</feature>
<dbReference type="InterPro" id="IPR050883">
    <property type="entry name" value="PNGase"/>
</dbReference>
<keyword evidence="3" id="KW-0106">Calcium</keyword>
<dbReference type="GO" id="GO:0016798">
    <property type="term" value="F:hydrolase activity, acting on glycosyl bonds"/>
    <property type="evidence" value="ECO:0007669"/>
    <property type="project" value="UniProtKB-KW"/>
</dbReference>
<dbReference type="GO" id="GO:0000224">
    <property type="term" value="F:peptide-N4-(N-acetyl-beta-glucosaminyl)asparagine amidase activity"/>
    <property type="evidence" value="ECO:0007669"/>
    <property type="project" value="TreeGrafter"/>
</dbReference>
<accession>A0AAW7JSQ4</accession>
<evidence type="ECO:0000313" key="7">
    <source>
        <dbReference type="EMBL" id="MDN0022336.1"/>
    </source>
</evidence>
<comment type="caution">
    <text evidence="8">The sequence shown here is derived from an EMBL/GenBank/DDBJ whole genome shotgun (WGS) entry which is preliminary data.</text>
</comment>
<dbReference type="EMBL" id="JAUEIF010000003">
    <property type="protein sequence ID" value="MDN0024935.1"/>
    <property type="molecule type" value="Genomic_DNA"/>
</dbReference>
<dbReference type="Proteomes" id="UP001168478">
    <property type="component" value="Unassembled WGS sequence"/>
</dbReference>
<dbReference type="GO" id="GO:0030246">
    <property type="term" value="F:carbohydrate binding"/>
    <property type="evidence" value="ECO:0007669"/>
    <property type="project" value="InterPro"/>
</dbReference>
<proteinExistence type="predicted"/>
<dbReference type="GO" id="GO:0005829">
    <property type="term" value="C:cytosol"/>
    <property type="evidence" value="ECO:0007669"/>
    <property type="project" value="TreeGrafter"/>
</dbReference>
<dbReference type="InterPro" id="IPR008928">
    <property type="entry name" value="6-hairpin_glycosidase_sf"/>
</dbReference>
<dbReference type="EMBL" id="JAUEIE010000003">
    <property type="protein sequence ID" value="MDN0022336.1"/>
    <property type="molecule type" value="Genomic_DNA"/>
</dbReference>
<dbReference type="Gene3D" id="1.20.1610.10">
    <property type="entry name" value="alpha-1,2-mannosidases domains"/>
    <property type="match status" value="1"/>
</dbReference>
<dbReference type="InterPro" id="IPR014718">
    <property type="entry name" value="GH-type_carb-bd"/>
</dbReference>
<feature type="domain" description="Glycosyl hydrolase family 92 N-terminal" evidence="6">
    <location>
        <begin position="85"/>
        <end position="317"/>
    </location>
</feature>
<dbReference type="RefSeq" id="WP_289836511.1">
    <property type="nucleotide sequence ID" value="NZ_JAUEIF010000003.1"/>
</dbReference>
<comment type="cofactor">
    <cofactor evidence="1">
        <name>Ca(2+)</name>
        <dbReference type="ChEBI" id="CHEBI:29108"/>
    </cofactor>
</comment>
<feature type="region of interest" description="Disordered" evidence="4">
    <location>
        <begin position="273"/>
        <end position="293"/>
    </location>
</feature>
<dbReference type="PANTHER" id="PTHR12143:SF38">
    <property type="entry name" value="ALPHA-1,2-MANNOSIDASE FAMILY PROTEIN (AFU_ORTHOLOGUE AFUA_5G10520)"/>
    <property type="match status" value="1"/>
</dbReference>
<evidence type="ECO:0000313" key="9">
    <source>
        <dbReference type="Proteomes" id="UP001167831"/>
    </source>
</evidence>
<dbReference type="AlphaFoldDB" id="A0AAW7JSQ4"/>
<evidence type="ECO:0000259" key="6">
    <source>
        <dbReference type="Pfam" id="PF17678"/>
    </source>
</evidence>
<dbReference type="PANTHER" id="PTHR12143">
    <property type="entry name" value="PEPTIDE N-GLYCANASE PNGASE -RELATED"/>
    <property type="match status" value="1"/>
</dbReference>
<organism evidence="8 10">
    <name type="scientific">Leyella lascolaii</name>
    <dbReference type="NCBI Taxonomy" id="1776379"/>
    <lineage>
        <taxon>Bacteria</taxon>
        <taxon>Pseudomonadati</taxon>
        <taxon>Bacteroidota</taxon>
        <taxon>Bacteroidia</taxon>
        <taxon>Bacteroidales</taxon>
        <taxon>Prevotellaceae</taxon>
        <taxon>Leyella</taxon>
    </lineage>
</organism>
<keyword evidence="8" id="KW-0326">Glycosidase</keyword>
<dbReference type="FunFam" id="3.30.2080.10:FF:000001">
    <property type="entry name" value="Alpha-1,2-mannosidase subfamily"/>
    <property type="match status" value="1"/>
</dbReference>
<evidence type="ECO:0000256" key="2">
    <source>
        <dbReference type="ARBA" id="ARBA00011245"/>
    </source>
</evidence>
<reference evidence="8" key="1">
    <citation type="submission" date="2023-06" db="EMBL/GenBank/DDBJ databases">
        <authorList>
            <person name="Zeman M."/>
            <person name="Kubasova T."/>
            <person name="Jahodarova E."/>
            <person name="Nykrynova M."/>
            <person name="Rychlik I."/>
        </authorList>
    </citation>
    <scope>NUCLEOTIDE SEQUENCE</scope>
    <source>
        <strain evidence="8">ET15</strain>
        <strain evidence="7">ET37</strain>
    </source>
</reference>
<keyword evidence="9" id="KW-1185">Reference proteome</keyword>
<dbReference type="InterPro" id="IPR041371">
    <property type="entry name" value="GH92_N"/>
</dbReference>
<dbReference type="GO" id="GO:0006516">
    <property type="term" value="P:glycoprotein catabolic process"/>
    <property type="evidence" value="ECO:0007669"/>
    <property type="project" value="TreeGrafter"/>
</dbReference>
<dbReference type="SUPFAM" id="SSF48208">
    <property type="entry name" value="Six-hairpin glycosidases"/>
    <property type="match status" value="1"/>
</dbReference>
<dbReference type="GO" id="GO:0005975">
    <property type="term" value="P:carbohydrate metabolic process"/>
    <property type="evidence" value="ECO:0007669"/>
    <property type="project" value="InterPro"/>
</dbReference>
<evidence type="ECO:0000313" key="10">
    <source>
        <dbReference type="Proteomes" id="UP001168478"/>
    </source>
</evidence>
<dbReference type="NCBIfam" id="TIGR01180">
    <property type="entry name" value="aman2_put"/>
    <property type="match status" value="1"/>
</dbReference>
<feature type="domain" description="Glycosyl hydrolase family 92" evidence="5">
    <location>
        <begin position="324"/>
        <end position="783"/>
    </location>
</feature>
<dbReference type="Pfam" id="PF07971">
    <property type="entry name" value="Glyco_hydro_92"/>
    <property type="match status" value="1"/>
</dbReference>
<gene>
    <name evidence="7" type="ORF">QVN81_04750</name>
    <name evidence="8" type="ORF">QVN84_05285</name>
</gene>
<dbReference type="Pfam" id="PF17678">
    <property type="entry name" value="Glyco_hydro_92N"/>
    <property type="match status" value="1"/>
</dbReference>
<keyword evidence="8" id="KW-0378">Hydrolase</keyword>
<evidence type="ECO:0000256" key="1">
    <source>
        <dbReference type="ARBA" id="ARBA00001913"/>
    </source>
</evidence>
<evidence type="ECO:0000256" key="3">
    <source>
        <dbReference type="ARBA" id="ARBA00022837"/>
    </source>
</evidence>
<dbReference type="Gene3D" id="1.20.1050.60">
    <property type="entry name" value="alpha-1,2-mannosidase"/>
    <property type="match status" value="1"/>
</dbReference>
<dbReference type="Proteomes" id="UP001167831">
    <property type="component" value="Unassembled WGS sequence"/>
</dbReference>
<feature type="region of interest" description="Disordered" evidence="4">
    <location>
        <begin position="783"/>
        <end position="803"/>
    </location>
</feature>
<dbReference type="InterPro" id="IPR012939">
    <property type="entry name" value="Glyco_hydro_92"/>
</dbReference>